<evidence type="ECO:0000256" key="1">
    <source>
        <dbReference type="SAM" id="Phobius"/>
    </source>
</evidence>
<dbReference type="EMBL" id="MKIR01000003">
    <property type="protein sequence ID" value="OFI50200.1"/>
    <property type="molecule type" value="Genomic_DNA"/>
</dbReference>
<keyword evidence="1" id="KW-0812">Transmembrane</keyword>
<reference evidence="3" key="1">
    <citation type="submission" date="2016-09" db="EMBL/GenBank/DDBJ databases">
        <title>Draft genome sequence of a novel species of the family Streptococcaceae isolated from flowers.</title>
        <authorList>
            <person name="Chuah L.-O."/>
            <person name="Yap K.-P."/>
            <person name="Thong K.L."/>
            <person name="Liong M.T."/>
            <person name="Ahmad R."/>
            <person name="Rusul G."/>
        </authorList>
    </citation>
    <scope>NUCLEOTIDE SEQUENCE [LARGE SCALE GENOMIC DNA]</scope>
    <source>
        <strain evidence="3">DF1</strain>
    </source>
</reference>
<keyword evidence="1" id="KW-0472">Membrane</keyword>
<gene>
    <name evidence="2" type="ORF">BG261_09535</name>
</gene>
<dbReference type="Pfam" id="PF11773">
    <property type="entry name" value="ComGE"/>
    <property type="match status" value="1"/>
</dbReference>
<evidence type="ECO:0000313" key="3">
    <source>
        <dbReference type="Proteomes" id="UP000178622"/>
    </source>
</evidence>
<feature type="transmembrane region" description="Helical" evidence="1">
    <location>
        <begin position="12"/>
        <end position="33"/>
    </location>
</feature>
<keyword evidence="1" id="KW-1133">Transmembrane helix</keyword>
<dbReference type="NCBIfam" id="NF041013">
    <property type="entry name" value="T4P_ComGE"/>
    <property type="match status" value="1"/>
</dbReference>
<sequence length="97" mass="11183">MVSIEKVLVKGYILLESLFALLILSMLTTIILFEVDRSRRQHTELLRQAEVLNVAKMAYDSEINDLQINGVSVKIVKSETTIKIYDNQKEVLKLEFK</sequence>
<evidence type="ECO:0008006" key="4">
    <source>
        <dbReference type="Google" id="ProtNLM"/>
    </source>
</evidence>
<keyword evidence="3" id="KW-1185">Reference proteome</keyword>
<name>A0A1E8GPK5_9LACT</name>
<dbReference type="AlphaFoldDB" id="A0A1E8GPK5"/>
<accession>A0A1E8GPK5</accession>
<organism evidence="2 3">
    <name type="scientific">Floricoccus tropicus</name>
    <dbReference type="NCBI Taxonomy" id="1859473"/>
    <lineage>
        <taxon>Bacteria</taxon>
        <taxon>Bacillati</taxon>
        <taxon>Bacillota</taxon>
        <taxon>Bacilli</taxon>
        <taxon>Lactobacillales</taxon>
        <taxon>Streptococcaceae</taxon>
        <taxon>Floricoccus</taxon>
    </lineage>
</organism>
<dbReference type="Proteomes" id="UP000178622">
    <property type="component" value="Unassembled WGS sequence"/>
</dbReference>
<protein>
    <recommendedName>
        <fullName evidence="4">Competence protein ComGE</fullName>
    </recommendedName>
</protein>
<dbReference type="OrthoDB" id="2223452at2"/>
<dbReference type="STRING" id="1859473.BG261_09535"/>
<evidence type="ECO:0000313" key="2">
    <source>
        <dbReference type="EMBL" id="OFI50200.1"/>
    </source>
</evidence>
<dbReference type="InterPro" id="IPR053468">
    <property type="entry name" value="ComGE-like"/>
</dbReference>
<dbReference type="InterPro" id="IPR021749">
    <property type="entry name" value="ComGE"/>
</dbReference>
<comment type="caution">
    <text evidence="2">The sequence shown here is derived from an EMBL/GenBank/DDBJ whole genome shotgun (WGS) entry which is preliminary data.</text>
</comment>
<proteinExistence type="predicted"/>